<dbReference type="AlphaFoldDB" id="A0ABD0VZ37"/>
<evidence type="ECO:0000313" key="2">
    <source>
        <dbReference type="Proteomes" id="UP001557470"/>
    </source>
</evidence>
<proteinExistence type="predicted"/>
<comment type="caution">
    <text evidence="1">The sequence shown here is derived from an EMBL/GenBank/DDBJ whole genome shotgun (WGS) entry which is preliminary data.</text>
</comment>
<accession>A0ABD0VZ37</accession>
<keyword evidence="2" id="KW-1185">Reference proteome</keyword>
<protein>
    <submittedName>
        <fullName evidence="1">Uncharacterized protein</fullName>
    </submittedName>
</protein>
<evidence type="ECO:0000313" key="1">
    <source>
        <dbReference type="EMBL" id="KAL0963659.1"/>
    </source>
</evidence>
<dbReference type="Proteomes" id="UP001557470">
    <property type="component" value="Unassembled WGS sequence"/>
</dbReference>
<dbReference type="EMBL" id="JAGEUA010000010">
    <property type="protein sequence ID" value="KAL0963659.1"/>
    <property type="molecule type" value="Genomic_DNA"/>
</dbReference>
<organism evidence="1 2">
    <name type="scientific">Umbra pygmaea</name>
    <name type="common">Eastern mudminnow</name>
    <dbReference type="NCBI Taxonomy" id="75934"/>
    <lineage>
        <taxon>Eukaryota</taxon>
        <taxon>Metazoa</taxon>
        <taxon>Chordata</taxon>
        <taxon>Craniata</taxon>
        <taxon>Vertebrata</taxon>
        <taxon>Euteleostomi</taxon>
        <taxon>Actinopterygii</taxon>
        <taxon>Neopterygii</taxon>
        <taxon>Teleostei</taxon>
        <taxon>Protacanthopterygii</taxon>
        <taxon>Esociformes</taxon>
        <taxon>Umbridae</taxon>
        <taxon>Umbra</taxon>
    </lineage>
</organism>
<gene>
    <name evidence="1" type="ORF">UPYG_G00309200</name>
</gene>
<sequence length="68" mass="7671">MRRVQIELRDGAREKIERGCLVACTGSVGGNSTADRALKQQICILQFLVHYTRTQKTNTHSVNVNNNR</sequence>
<reference evidence="1 2" key="1">
    <citation type="submission" date="2024-06" db="EMBL/GenBank/DDBJ databases">
        <authorList>
            <person name="Pan Q."/>
            <person name="Wen M."/>
            <person name="Jouanno E."/>
            <person name="Zahm M."/>
            <person name="Klopp C."/>
            <person name="Cabau C."/>
            <person name="Louis A."/>
            <person name="Berthelot C."/>
            <person name="Parey E."/>
            <person name="Roest Crollius H."/>
            <person name="Montfort J."/>
            <person name="Robinson-Rechavi M."/>
            <person name="Bouchez O."/>
            <person name="Lampietro C."/>
            <person name="Lopez Roques C."/>
            <person name="Donnadieu C."/>
            <person name="Postlethwait J."/>
            <person name="Bobe J."/>
            <person name="Verreycken H."/>
            <person name="Guiguen Y."/>
        </authorList>
    </citation>
    <scope>NUCLEOTIDE SEQUENCE [LARGE SCALE GENOMIC DNA]</scope>
    <source>
        <strain evidence="1">Up_M1</strain>
        <tissue evidence="1">Testis</tissue>
    </source>
</reference>
<name>A0ABD0VZ37_UMBPY</name>